<accession>A0ACC1RPH6</accession>
<evidence type="ECO:0000313" key="2">
    <source>
        <dbReference type="Proteomes" id="UP001148629"/>
    </source>
</evidence>
<keyword evidence="2" id="KW-1185">Reference proteome</keyword>
<comment type="caution">
    <text evidence="1">The sequence shown here is derived from an EMBL/GenBank/DDBJ whole genome shotgun (WGS) entry which is preliminary data.</text>
</comment>
<proteinExistence type="predicted"/>
<dbReference type="Proteomes" id="UP001148629">
    <property type="component" value="Unassembled WGS sequence"/>
</dbReference>
<evidence type="ECO:0000313" key="1">
    <source>
        <dbReference type="EMBL" id="KAJ3524027.1"/>
    </source>
</evidence>
<organism evidence="1 2">
    <name type="scientific">Fusarium decemcellulare</name>
    <dbReference type="NCBI Taxonomy" id="57161"/>
    <lineage>
        <taxon>Eukaryota</taxon>
        <taxon>Fungi</taxon>
        <taxon>Dikarya</taxon>
        <taxon>Ascomycota</taxon>
        <taxon>Pezizomycotina</taxon>
        <taxon>Sordariomycetes</taxon>
        <taxon>Hypocreomycetidae</taxon>
        <taxon>Hypocreales</taxon>
        <taxon>Nectriaceae</taxon>
        <taxon>Fusarium</taxon>
        <taxon>Fusarium decemcellulare species complex</taxon>
    </lineage>
</organism>
<dbReference type="EMBL" id="JANRMS010002149">
    <property type="protein sequence ID" value="KAJ3524027.1"/>
    <property type="molecule type" value="Genomic_DNA"/>
</dbReference>
<reference evidence="1" key="1">
    <citation type="submission" date="2022-08" db="EMBL/GenBank/DDBJ databases">
        <title>Genome Sequence of Fusarium decemcellulare.</title>
        <authorList>
            <person name="Buettner E."/>
        </authorList>
    </citation>
    <scope>NUCLEOTIDE SEQUENCE</scope>
    <source>
        <strain evidence="1">Babe19</strain>
    </source>
</reference>
<name>A0ACC1RPH6_9HYPO</name>
<gene>
    <name evidence="1" type="ORF">NM208_g12217</name>
</gene>
<sequence length="137" mass="14720">MGISRAVLFLLGATSAAVLQFLDTCAYGETVSPLSERGADSNEDSTAILRCSLPVPVDVYTWVTLLAISQYCISMGIFYHLQRHKRYVDAYLVGGVTLGLMVGFAMGFSPQAILFQLMPGTALVALVLSDLHPCTKA</sequence>
<protein>
    <submittedName>
        <fullName evidence="1">Uncharacterized protein</fullName>
    </submittedName>
</protein>